<dbReference type="OrthoDB" id="5589195at2759"/>
<comment type="subcellular location">
    <subcellularLocation>
        <location evidence="1 10">Endoplasmic reticulum membrane</location>
        <topology evidence="1 10">Multi-pass membrane protein</topology>
    </subcellularLocation>
</comment>
<evidence type="ECO:0000256" key="5">
    <source>
        <dbReference type="ARBA" id="ARBA00022679"/>
    </source>
</evidence>
<protein>
    <recommendedName>
        <fullName evidence="10">Alpha-1,3-glucosyltransferase</fullName>
        <ecNumber evidence="10">2.4.1.-</ecNumber>
    </recommendedName>
</protein>
<keyword evidence="8 10" id="KW-1133">Transmembrane helix</keyword>
<feature type="transmembrane region" description="Helical" evidence="10">
    <location>
        <begin position="185"/>
        <end position="205"/>
    </location>
</feature>
<evidence type="ECO:0000256" key="10">
    <source>
        <dbReference type="RuleBase" id="RU363110"/>
    </source>
</evidence>
<proteinExistence type="inferred from homology"/>
<dbReference type="GO" id="GO:0042281">
    <property type="term" value="F:dolichyl pyrophosphate Man9GlcNAc2 alpha-1,3-glucosyltransferase activity"/>
    <property type="evidence" value="ECO:0007669"/>
    <property type="project" value="TreeGrafter"/>
</dbReference>
<reference evidence="12" key="1">
    <citation type="journal article" date="2020" name="Fungal Divers.">
        <title>Resolving the Mortierellaceae phylogeny through synthesis of multi-gene phylogenetics and phylogenomics.</title>
        <authorList>
            <person name="Vandepol N."/>
            <person name="Liber J."/>
            <person name="Desiro A."/>
            <person name="Na H."/>
            <person name="Kennedy M."/>
            <person name="Barry K."/>
            <person name="Grigoriev I.V."/>
            <person name="Miller A.N."/>
            <person name="O'Donnell K."/>
            <person name="Stajich J.E."/>
            <person name="Bonito G."/>
        </authorList>
    </citation>
    <scope>NUCLEOTIDE SEQUENCE</scope>
    <source>
        <strain evidence="12">CK1249</strain>
    </source>
</reference>
<dbReference type="PANTHER" id="PTHR12413">
    <property type="entry name" value="DOLICHYL GLYCOSYLTRANSFERASE"/>
    <property type="match status" value="1"/>
</dbReference>
<evidence type="ECO:0000313" key="13">
    <source>
        <dbReference type="Proteomes" id="UP000738359"/>
    </source>
</evidence>
<evidence type="ECO:0000256" key="9">
    <source>
        <dbReference type="ARBA" id="ARBA00023136"/>
    </source>
</evidence>
<feature type="region of interest" description="Disordered" evidence="11">
    <location>
        <begin position="1"/>
        <end position="27"/>
    </location>
</feature>
<comment type="similarity">
    <text evidence="3 10">Belongs to the ALG6/ALG8 glucosyltransferase family.</text>
</comment>
<evidence type="ECO:0000256" key="7">
    <source>
        <dbReference type="ARBA" id="ARBA00022824"/>
    </source>
</evidence>
<feature type="transmembrane region" description="Helical" evidence="10">
    <location>
        <begin position="297"/>
        <end position="319"/>
    </location>
</feature>
<dbReference type="PANTHER" id="PTHR12413:SF1">
    <property type="entry name" value="DOLICHYL PYROPHOSPHATE MAN9GLCNAC2 ALPHA-1,3-GLUCOSYLTRANSFERASE"/>
    <property type="match status" value="1"/>
</dbReference>
<keyword evidence="5 10" id="KW-0808">Transferase</keyword>
<dbReference type="EMBL" id="JAAAHY010001389">
    <property type="protein sequence ID" value="KAF9949638.1"/>
    <property type="molecule type" value="Genomic_DNA"/>
</dbReference>
<evidence type="ECO:0000256" key="8">
    <source>
        <dbReference type="ARBA" id="ARBA00022989"/>
    </source>
</evidence>
<feature type="transmembrane region" description="Helical" evidence="10">
    <location>
        <begin position="260"/>
        <end position="285"/>
    </location>
</feature>
<dbReference type="AlphaFoldDB" id="A0A9P6LWR3"/>
<keyword evidence="13" id="KW-1185">Reference proteome</keyword>
<keyword evidence="4 10" id="KW-0328">Glycosyltransferase</keyword>
<feature type="transmembrane region" description="Helical" evidence="10">
    <location>
        <begin position="81"/>
        <end position="102"/>
    </location>
</feature>
<dbReference type="GO" id="GO:0005789">
    <property type="term" value="C:endoplasmic reticulum membrane"/>
    <property type="evidence" value="ECO:0007669"/>
    <property type="project" value="UniProtKB-SubCell"/>
</dbReference>
<dbReference type="EC" id="2.4.1.-" evidence="10"/>
<evidence type="ECO:0000256" key="6">
    <source>
        <dbReference type="ARBA" id="ARBA00022692"/>
    </source>
</evidence>
<evidence type="ECO:0000256" key="3">
    <source>
        <dbReference type="ARBA" id="ARBA00008715"/>
    </source>
</evidence>
<comment type="caution">
    <text evidence="12">The sequence shown here is derived from an EMBL/GenBank/DDBJ whole genome shotgun (WGS) entry which is preliminary data.</text>
</comment>
<dbReference type="Pfam" id="PF03155">
    <property type="entry name" value="Alg6_Alg8"/>
    <property type="match status" value="2"/>
</dbReference>
<evidence type="ECO:0000256" key="11">
    <source>
        <dbReference type="SAM" id="MobiDB-lite"/>
    </source>
</evidence>
<keyword evidence="6 10" id="KW-0812">Transmembrane</keyword>
<feature type="transmembrane region" description="Helical" evidence="10">
    <location>
        <begin position="406"/>
        <end position="427"/>
    </location>
</feature>
<dbReference type="InterPro" id="IPR004856">
    <property type="entry name" value="Glyco_trans_ALG6/ALG8"/>
</dbReference>
<evidence type="ECO:0000256" key="4">
    <source>
        <dbReference type="ARBA" id="ARBA00022676"/>
    </source>
</evidence>
<feature type="transmembrane region" description="Helical" evidence="10">
    <location>
        <begin position="226"/>
        <end position="248"/>
    </location>
</feature>
<gene>
    <name evidence="12" type="primary">ALG6</name>
    <name evidence="12" type="ORF">BGZ70_001680</name>
</gene>
<evidence type="ECO:0000313" key="12">
    <source>
        <dbReference type="EMBL" id="KAF9949638.1"/>
    </source>
</evidence>
<feature type="transmembrane region" description="Helical" evidence="10">
    <location>
        <begin position="439"/>
        <end position="457"/>
    </location>
</feature>
<evidence type="ECO:0000256" key="2">
    <source>
        <dbReference type="ARBA" id="ARBA00004922"/>
    </source>
</evidence>
<name>A0A9P6LWR3_MORAP</name>
<organism evidence="12 13">
    <name type="scientific">Mortierella alpina</name>
    <name type="common">Oleaginous fungus</name>
    <name type="synonym">Mortierella renispora</name>
    <dbReference type="NCBI Taxonomy" id="64518"/>
    <lineage>
        <taxon>Eukaryota</taxon>
        <taxon>Fungi</taxon>
        <taxon>Fungi incertae sedis</taxon>
        <taxon>Mucoromycota</taxon>
        <taxon>Mortierellomycotina</taxon>
        <taxon>Mortierellomycetes</taxon>
        <taxon>Mortierellales</taxon>
        <taxon>Mortierellaceae</taxon>
        <taxon>Mortierella</taxon>
    </lineage>
</organism>
<comment type="pathway">
    <text evidence="2 10">Protein modification; protein glycosylation.</text>
</comment>
<dbReference type="Proteomes" id="UP000738359">
    <property type="component" value="Unassembled WGS sequence"/>
</dbReference>
<accession>A0A9P6LWR3</accession>
<sequence length="481" mass="54814">MAPTIFRTKSSKTKSTPMGATIRSKESSTSFSKASDGLIAVSGTKTTIISINAGVKSKLHVPVYKYAIWLEENQLKRTAPWIAVALAVLVRWGVSLGAYSGMATPPRFGDYEAQRHWMELTIHQPVRDWYSDQTKWWDLDYPPLTAYVSWICGYIGDKINPEWFAWQSSRGFESADAKMYMRTTVLVSELLVYISSVVVFTNCWFKNKPWTRKHTALMLILLQPGLILIDNGHFQYNAVMLGLVVWAVNCFLKDQDVLGSVFFCLALGFKQMALYFSPAVFAYLLGKSLRQGFFGCIWKLIKLGSAVVLTLGVLFAPWLQSQDDILQVLRRIFPVFRGLYQDKVANIWCAVNIVIKLREMFEIQELVRFSMFPLLKQESLTLPYYVLLGVWLWMTAGAYKDASKSFVFLVVLNTLVISGMHLAEIIIPRPVPRYPDLYPVLNALWSAAGFVLYWIYFNYRQFTMVNAPNTGFRVTKTAKLA</sequence>
<evidence type="ECO:0000256" key="1">
    <source>
        <dbReference type="ARBA" id="ARBA00004477"/>
    </source>
</evidence>
<keyword evidence="9 10" id="KW-0472">Membrane</keyword>
<feature type="transmembrane region" description="Helical" evidence="10">
    <location>
        <begin position="382"/>
        <end position="399"/>
    </location>
</feature>
<keyword evidence="7 10" id="KW-0256">Endoplasmic reticulum</keyword>